<organism evidence="1 2">
    <name type="scientific">Schaalia odontolytica</name>
    <dbReference type="NCBI Taxonomy" id="1660"/>
    <lineage>
        <taxon>Bacteria</taxon>
        <taxon>Bacillati</taxon>
        <taxon>Actinomycetota</taxon>
        <taxon>Actinomycetes</taxon>
        <taxon>Actinomycetales</taxon>
        <taxon>Actinomycetaceae</taxon>
        <taxon>Schaalia</taxon>
    </lineage>
</organism>
<dbReference type="OrthoDB" id="3267986at2"/>
<protein>
    <submittedName>
        <fullName evidence="1">Cell surface protein</fullName>
    </submittedName>
</protein>
<dbReference type="EMBL" id="LLVT01000001">
    <property type="protein sequence ID" value="KSW13525.1"/>
    <property type="molecule type" value="Genomic_DNA"/>
</dbReference>
<reference evidence="1 2" key="1">
    <citation type="submission" date="2015-10" db="EMBL/GenBank/DDBJ databases">
        <title>Draft Genome of Actinomyces odontolyticus subsp. actinosynbacter strain XH001.</title>
        <authorList>
            <person name="Mclean J.S."/>
            <person name="He X."/>
        </authorList>
    </citation>
    <scope>NUCLEOTIDE SEQUENCE [LARGE SCALE GENOMIC DNA]</scope>
    <source>
        <strain evidence="1 2">XH001</strain>
    </source>
</reference>
<sequence>MPDLNIIQGDLENFSHKLRDLSTKVGGFIATPSKLCKVASAMDGGSSYKQAQYAGEHMEEQLSALRTSFVTLADNVEAAANQFKATEEINQQAIQQVRASIPEPCPPKGPSKGE</sequence>
<dbReference type="Proteomes" id="UP000054686">
    <property type="component" value="Unassembled WGS sequence"/>
</dbReference>
<dbReference type="RefSeq" id="WP_060566277.1">
    <property type="nucleotide sequence ID" value="NZ_CP040006.1"/>
</dbReference>
<evidence type="ECO:0000313" key="1">
    <source>
        <dbReference type="EMBL" id="KSW13525.1"/>
    </source>
</evidence>
<comment type="caution">
    <text evidence="1">The sequence shown here is derived from an EMBL/GenBank/DDBJ whole genome shotgun (WGS) entry which is preliminary data.</text>
</comment>
<name>A0A0V8RZM9_9ACTO</name>
<gene>
    <name evidence="1" type="ORF">APY09_04070</name>
</gene>
<accession>A0A0V8RZM9</accession>
<evidence type="ECO:0000313" key="2">
    <source>
        <dbReference type="Proteomes" id="UP000054686"/>
    </source>
</evidence>
<dbReference type="AlphaFoldDB" id="A0A0V8RZM9"/>
<proteinExistence type="predicted"/>